<evidence type="ECO:0000313" key="2">
    <source>
        <dbReference type="Proteomes" id="UP000008080"/>
    </source>
</evidence>
<reference evidence="1 2" key="1">
    <citation type="journal article" date="2004" name="Science">
        <title>A predator unmasked: life cycle of Bdellovibrio bacteriovorus from a genomic perspective.</title>
        <authorList>
            <person name="Rendulic S."/>
            <person name="Jagtap P."/>
            <person name="Rosinus A."/>
            <person name="Eppinger M."/>
            <person name="Baar C."/>
            <person name="Lanz C."/>
            <person name="Keller H."/>
            <person name="Lambert C."/>
            <person name="Evans K.J."/>
            <person name="Goesmann A."/>
            <person name="Meyer F."/>
            <person name="Sockett R.E."/>
            <person name="Schuster S.C."/>
        </authorList>
    </citation>
    <scope>NUCLEOTIDE SEQUENCE [LARGE SCALE GENOMIC DNA]</scope>
    <source>
        <strain evidence="2">ATCC 15356 / DSM 50701 / NCIMB 9529 / HD100</strain>
    </source>
</reference>
<evidence type="ECO:0000313" key="1">
    <source>
        <dbReference type="EMBL" id="CAE81063.1"/>
    </source>
</evidence>
<dbReference type="RefSeq" id="WP_011166006.1">
    <property type="nucleotide sequence ID" value="NC_005363.1"/>
</dbReference>
<name>Q6MH64_BDEBA</name>
<protein>
    <submittedName>
        <fullName evidence="1">Uncharacterized protein</fullName>
    </submittedName>
</protein>
<proteinExistence type="predicted"/>
<dbReference type="KEGG" id="bba:Bd3693"/>
<organism evidence="1 2">
    <name type="scientific">Bdellovibrio bacteriovorus (strain ATCC 15356 / DSM 50701 / NCIMB 9529 / HD100)</name>
    <dbReference type="NCBI Taxonomy" id="264462"/>
    <lineage>
        <taxon>Bacteria</taxon>
        <taxon>Pseudomonadati</taxon>
        <taxon>Bdellovibrionota</taxon>
        <taxon>Bdellovibrionia</taxon>
        <taxon>Bdellovibrionales</taxon>
        <taxon>Pseudobdellovibrionaceae</taxon>
        <taxon>Bdellovibrio</taxon>
    </lineage>
</organism>
<dbReference type="EMBL" id="BX842656">
    <property type="protein sequence ID" value="CAE81063.1"/>
    <property type="molecule type" value="Genomic_DNA"/>
</dbReference>
<dbReference type="Proteomes" id="UP000008080">
    <property type="component" value="Chromosome"/>
</dbReference>
<dbReference type="GeneID" id="93014479"/>
<keyword evidence="2" id="KW-1185">Reference proteome</keyword>
<dbReference type="AlphaFoldDB" id="Q6MH64"/>
<accession>Q6MH64</accession>
<sequence length="329" mass="38214">MKILFYLNSKIELAKRKLKAIRLILDHESIDLSAVLSPEDEFRIILSDELKKILRVKSKEDEVFLSSAVDKVACRAFGKIPKERTISEVIEPIFGDRMWAYTVIAGLAAVWELKVKLLAARYDVEIKEPIGRRNSKQKRSKMTVYRDLGPIIDDFQMKTKRCFNLNLGVTAEIRSALVHGNFDQLRILMNNCSPKIKKSHKGNVIVMNLFNPQRKMQNLSEGMDETEKESQDIFGWFIEGTNSELLQDVWEHLDKSIQKITLAIDFKAISFDQRRDVFLRVMAGQKLSKADFELYDHYFQSMPSQFGKEAKKYFQLLNGIFKKKIYEES</sequence>
<dbReference type="HOGENOM" id="CLU_843753_0_0_7"/>
<gene>
    <name evidence="1" type="ordered locus">Bd3693</name>
</gene>